<dbReference type="Gene3D" id="2.115.10.20">
    <property type="entry name" value="Glycosyl hydrolase domain, family 43"/>
    <property type="match status" value="1"/>
</dbReference>
<keyword evidence="9" id="KW-0119">Carbohydrate metabolism</keyword>
<comment type="function">
    <text evidence="9">Enables the bacterium to metabolize sucrose as a sole carbon source.</text>
</comment>
<dbReference type="NCBIfam" id="TIGR01322">
    <property type="entry name" value="scrB_fam"/>
    <property type="match status" value="1"/>
</dbReference>
<evidence type="ECO:0000256" key="1">
    <source>
        <dbReference type="ARBA" id="ARBA00004914"/>
    </source>
</evidence>
<dbReference type="PANTHER" id="PTHR43101:SF1">
    <property type="entry name" value="BETA-FRUCTOSIDASE"/>
    <property type="match status" value="1"/>
</dbReference>
<evidence type="ECO:0000313" key="12">
    <source>
        <dbReference type="EMBL" id="MDG0846883.1"/>
    </source>
</evidence>
<keyword evidence="6 8" id="KW-0326">Glycosidase</keyword>
<name>A0A9X4QZR0_9STAP</name>
<evidence type="ECO:0000256" key="5">
    <source>
        <dbReference type="ARBA" id="ARBA00022801"/>
    </source>
</evidence>
<dbReference type="GO" id="GO:0004564">
    <property type="term" value="F:beta-fructofuranosidase activity"/>
    <property type="evidence" value="ECO:0007669"/>
    <property type="project" value="UniProtKB-EC"/>
</dbReference>
<dbReference type="InterPro" id="IPR001362">
    <property type="entry name" value="Glyco_hydro_32"/>
</dbReference>
<keyword evidence="5 8" id="KW-0378">Hydrolase</keyword>
<evidence type="ECO:0000256" key="7">
    <source>
        <dbReference type="ARBA" id="ARBA00033367"/>
    </source>
</evidence>
<dbReference type="Pfam" id="PF08244">
    <property type="entry name" value="Glyco_hydro_32C"/>
    <property type="match status" value="1"/>
</dbReference>
<gene>
    <name evidence="12" type="ORF">M4L89_11670</name>
</gene>
<dbReference type="AlphaFoldDB" id="A0A9X4QZR0"/>
<evidence type="ECO:0000256" key="3">
    <source>
        <dbReference type="ARBA" id="ARBA00012758"/>
    </source>
</evidence>
<feature type="domain" description="Glycosyl hydrolase family 32 N-terminal" evidence="10">
    <location>
        <begin position="38"/>
        <end position="338"/>
    </location>
</feature>
<evidence type="ECO:0000256" key="6">
    <source>
        <dbReference type="ARBA" id="ARBA00023295"/>
    </source>
</evidence>
<keyword evidence="9" id="KW-0963">Cytoplasm</keyword>
<sequence>MAEWTRDERYQKYEDVDQQTLDDLSAKVNESKYRQTFHLQPKTGLLNDPNGLIYYDGTYYISHQWFPLGPVHGLKYWYTYTSKDLVHFEDVGTSLKPDTKDDSHGVYSGSAFEYNNHMYYMYTANHRDEDWNRISTQHIAKINAEGEIEKFPKAVIAEPPFGYTQHFRDPKVFSKDGVYYAVIGAQNEQGQGRVIQYRSTDIVNWEFQGEVHTNLDSFGYMWECPDYFNLDGYDMLLFCPQGIDGEGERFKNIYQSGYIMGQYDIDNLTMNHGDFFELDHGFDFYAPQTFIDEHGQRVLIGWMGLPEINYPSDVDGWAHCLTIPRVLSIEAGNLKQRPVKSLEQLRINKETALGYANKFTRQLYPYEGRQYELIIDILENDSTEVYFEVRTSKTQTTLITYNKKEQKLTLDRSESGLLPDPVDNTTRTTYLDTPLTQLQLFIDTSSVEIFCNDGERVMTSRIFTDDEATGIKTSTESGQVYLKFTKYDLKDEEV</sequence>
<comment type="caution">
    <text evidence="12">The sequence shown here is derived from an EMBL/GenBank/DDBJ whole genome shotgun (WGS) entry which is preliminary data.</text>
</comment>
<reference evidence="12" key="1">
    <citation type="submission" date="2022-05" db="EMBL/GenBank/DDBJ databases">
        <title>Comparative genomics of Staphylococcus equorum isolates.</title>
        <authorList>
            <person name="Luelf R.H."/>
        </authorList>
    </citation>
    <scope>NUCLEOTIDE SEQUENCE</scope>
    <source>
        <strain evidence="12">TMW 2.2497</strain>
    </source>
</reference>
<dbReference type="GO" id="GO:0005975">
    <property type="term" value="P:carbohydrate metabolic process"/>
    <property type="evidence" value="ECO:0007669"/>
    <property type="project" value="InterPro"/>
</dbReference>
<dbReference type="Proteomes" id="UP001152422">
    <property type="component" value="Unassembled WGS sequence"/>
</dbReference>
<dbReference type="PROSITE" id="PS00609">
    <property type="entry name" value="GLYCOSYL_HYDROL_F32"/>
    <property type="match status" value="1"/>
</dbReference>
<evidence type="ECO:0000256" key="4">
    <source>
        <dbReference type="ARBA" id="ARBA00019623"/>
    </source>
</evidence>
<proteinExistence type="inferred from homology"/>
<dbReference type="SUPFAM" id="SSF75005">
    <property type="entry name" value="Arabinanase/levansucrase/invertase"/>
    <property type="match status" value="1"/>
</dbReference>
<accession>A0A9X4QZR0</accession>
<dbReference type="CDD" id="cd18623">
    <property type="entry name" value="GH32_ScrB-like"/>
    <property type="match status" value="1"/>
</dbReference>
<organism evidence="12 13">
    <name type="scientific">Staphylococcus equorum</name>
    <dbReference type="NCBI Taxonomy" id="246432"/>
    <lineage>
        <taxon>Bacteria</taxon>
        <taxon>Bacillati</taxon>
        <taxon>Bacillota</taxon>
        <taxon>Bacilli</taxon>
        <taxon>Bacillales</taxon>
        <taxon>Staphylococcaceae</taxon>
        <taxon>Staphylococcus</taxon>
    </lineage>
</organism>
<dbReference type="KEGG" id="seqo:SE1039_17370"/>
<dbReference type="EMBL" id="JAMBQA010000006">
    <property type="protein sequence ID" value="MDG0846883.1"/>
    <property type="molecule type" value="Genomic_DNA"/>
</dbReference>
<dbReference type="Gene3D" id="2.60.120.560">
    <property type="entry name" value="Exo-inulinase, domain 1"/>
    <property type="match status" value="1"/>
</dbReference>
<dbReference type="Pfam" id="PF00251">
    <property type="entry name" value="Glyco_hydro_32N"/>
    <property type="match status" value="1"/>
</dbReference>
<evidence type="ECO:0000259" key="11">
    <source>
        <dbReference type="Pfam" id="PF08244"/>
    </source>
</evidence>
<dbReference type="InterPro" id="IPR013320">
    <property type="entry name" value="ConA-like_dom_sf"/>
</dbReference>
<comment type="pathway">
    <text evidence="1 9">Glycan biosynthesis; sucrose metabolism.</text>
</comment>
<dbReference type="SUPFAM" id="SSF49899">
    <property type="entry name" value="Concanavalin A-like lectins/glucanases"/>
    <property type="match status" value="1"/>
</dbReference>
<comment type="similarity">
    <text evidence="2 8">Belongs to the glycosyl hydrolase 32 family.</text>
</comment>
<dbReference type="PANTHER" id="PTHR43101">
    <property type="entry name" value="BETA-FRUCTOSIDASE"/>
    <property type="match status" value="1"/>
</dbReference>
<dbReference type="InterPro" id="IPR051214">
    <property type="entry name" value="GH32_Enzymes"/>
</dbReference>
<comment type="subcellular location">
    <subcellularLocation>
        <location evidence="9">Cytoplasm</location>
    </subcellularLocation>
</comment>
<comment type="catalytic activity">
    <reaction evidence="8">
        <text>Hydrolysis of terminal non-reducing beta-D-fructofuranoside residues in beta-D-fructofuranosides.</text>
        <dbReference type="EC" id="3.2.1.26"/>
    </reaction>
</comment>
<dbReference type="InterPro" id="IPR018053">
    <property type="entry name" value="Glyco_hydro_32_AS"/>
</dbReference>
<keyword evidence="13" id="KW-1185">Reference proteome</keyword>
<evidence type="ECO:0000256" key="2">
    <source>
        <dbReference type="ARBA" id="ARBA00009902"/>
    </source>
</evidence>
<evidence type="ECO:0000259" key="10">
    <source>
        <dbReference type="Pfam" id="PF00251"/>
    </source>
</evidence>
<evidence type="ECO:0000256" key="9">
    <source>
        <dbReference type="RuleBase" id="RU365015"/>
    </source>
</evidence>
<dbReference type="SMART" id="SM00640">
    <property type="entry name" value="Glyco_32"/>
    <property type="match status" value="1"/>
</dbReference>
<evidence type="ECO:0000313" key="13">
    <source>
        <dbReference type="Proteomes" id="UP001152422"/>
    </source>
</evidence>
<protein>
    <recommendedName>
        <fullName evidence="4 8">Sucrose-6-phosphate hydrolase</fullName>
        <ecNumber evidence="3 8">3.2.1.26</ecNumber>
    </recommendedName>
    <alternativeName>
        <fullName evidence="7 9">Invertase</fullName>
    </alternativeName>
</protein>
<evidence type="ECO:0000256" key="8">
    <source>
        <dbReference type="RuleBase" id="RU362110"/>
    </source>
</evidence>
<dbReference type="InterPro" id="IPR013189">
    <property type="entry name" value="Glyco_hydro_32_C"/>
</dbReference>
<feature type="domain" description="Glycosyl hydrolase family 32 C-terminal" evidence="11">
    <location>
        <begin position="362"/>
        <end position="481"/>
    </location>
</feature>
<dbReference type="EC" id="3.2.1.26" evidence="3 8"/>
<dbReference type="InterPro" id="IPR023296">
    <property type="entry name" value="Glyco_hydro_beta-prop_sf"/>
</dbReference>
<dbReference type="RefSeq" id="WP_056935779.1">
    <property type="nucleotide sequence ID" value="NZ_CP013114.1"/>
</dbReference>
<dbReference type="InterPro" id="IPR006232">
    <property type="entry name" value="Suc6P_hydrolase"/>
</dbReference>
<dbReference type="GO" id="GO:0005737">
    <property type="term" value="C:cytoplasm"/>
    <property type="evidence" value="ECO:0007669"/>
    <property type="project" value="UniProtKB-SubCell"/>
</dbReference>
<dbReference type="InterPro" id="IPR013148">
    <property type="entry name" value="Glyco_hydro_32_N"/>
</dbReference>